<dbReference type="Gene3D" id="3.10.20.90">
    <property type="entry name" value="Phosphatidylinositol 3-kinase Catalytic Subunit, Chain A, domain 1"/>
    <property type="match status" value="1"/>
</dbReference>
<sequence>MPVAQISSIQPVNTPVRVVVHTFWGNDSCFNNKINLECSLEDTGLSIKHKLSAKTGVPVSLQKLYVGQNVFARDSRAPLGDRENIAEYHSLLRLRHDTKDWQLDVLLELPVPLCHNMKADALHKEEYLWALGRYSSMLKKVKAARKDPKVIMDMDLSEEEMAKSAISDKDTNIAAPQNEEPKDLFVMPNNRLYLLYFYDMPVGTSTVSGSISNWFNRQFPIEWMTHVKFAFLCYVIRATCDNEPWVNDVLLYAPPALFLSQIKVGRIIWRSLFHMLPTQLVPKGMSFKQLFNVTTVISNVLPAQLAQQLN</sequence>
<reference evidence="1" key="1">
    <citation type="submission" date="2023-08" db="EMBL/GenBank/DDBJ databases">
        <title>Draft sequence of the Babesia gibsoni genome.</title>
        <authorList>
            <person name="Yamagishi J.Y."/>
            <person name="Xuan X.X."/>
        </authorList>
    </citation>
    <scope>NUCLEOTIDE SEQUENCE</scope>
    <source>
        <strain evidence="1">Azabu</strain>
    </source>
</reference>
<evidence type="ECO:0008006" key="3">
    <source>
        <dbReference type="Google" id="ProtNLM"/>
    </source>
</evidence>
<dbReference type="EMBL" id="JAVEPI010000004">
    <property type="protein sequence ID" value="KAK1442157.1"/>
    <property type="molecule type" value="Genomic_DNA"/>
</dbReference>
<protein>
    <recommendedName>
        <fullName evidence="3">Ubiquitin-like domain-containing protein</fullName>
    </recommendedName>
</protein>
<evidence type="ECO:0000313" key="2">
    <source>
        <dbReference type="Proteomes" id="UP001230268"/>
    </source>
</evidence>
<organism evidence="1 2">
    <name type="scientific">Babesia gibsoni</name>
    <dbReference type="NCBI Taxonomy" id="33632"/>
    <lineage>
        <taxon>Eukaryota</taxon>
        <taxon>Sar</taxon>
        <taxon>Alveolata</taxon>
        <taxon>Apicomplexa</taxon>
        <taxon>Aconoidasida</taxon>
        <taxon>Piroplasmida</taxon>
        <taxon>Babesiidae</taxon>
        <taxon>Babesia</taxon>
    </lineage>
</organism>
<dbReference type="SUPFAM" id="SSF54236">
    <property type="entry name" value="Ubiquitin-like"/>
    <property type="match status" value="1"/>
</dbReference>
<proteinExistence type="predicted"/>
<name>A0AAD8PDD4_BABGI</name>
<dbReference type="InterPro" id="IPR029071">
    <property type="entry name" value="Ubiquitin-like_domsf"/>
</dbReference>
<comment type="caution">
    <text evidence="1">The sequence shown here is derived from an EMBL/GenBank/DDBJ whole genome shotgun (WGS) entry which is preliminary data.</text>
</comment>
<dbReference type="AlphaFoldDB" id="A0AAD8PDD4"/>
<keyword evidence="2" id="KW-1185">Reference proteome</keyword>
<accession>A0AAD8PDD4</accession>
<dbReference type="Proteomes" id="UP001230268">
    <property type="component" value="Unassembled WGS sequence"/>
</dbReference>
<evidence type="ECO:0000313" key="1">
    <source>
        <dbReference type="EMBL" id="KAK1442157.1"/>
    </source>
</evidence>
<gene>
    <name evidence="1" type="ORF">BgAZ_401870</name>
</gene>